<dbReference type="PROSITE" id="PS51750">
    <property type="entry name" value="BRO_N"/>
    <property type="match status" value="1"/>
</dbReference>
<evidence type="ECO:0000313" key="2">
    <source>
        <dbReference type="EMBL" id="ASC05166.1"/>
    </source>
</evidence>
<accession>A0AAC9X0E9</accession>
<feature type="domain" description="Bro-N" evidence="1">
    <location>
        <begin position="1"/>
        <end position="114"/>
    </location>
</feature>
<protein>
    <recommendedName>
        <fullName evidence="1">Bro-N domain-containing protein</fullName>
    </recommendedName>
</protein>
<sequence length="272" mass="29794">MSSVITSGVTPAIIPFNFEGAEVRVNDRNGEPWWVLADVCKVLEIANAPHAASRLDDNEKTTIAISDSGNLNADRTIINESGLWSLVLTSRKPAAKRFKKWITSEVIPSIRKTGSYSVNQPPKPKRIRKPAFDTAFTRCMNVVALLPNVDENQKVLMAARGTYNLTGVNPLEVMGYAALPARTEDNYKTPTELGKGLGLSGRRVNQILSEEAHLQVHTPGSASGSDWSMTEKGLPYGKMFDTTRKGGKGSQQQLKWKPSVIEFLRPFAVPSA</sequence>
<evidence type="ECO:0000259" key="1">
    <source>
        <dbReference type="PROSITE" id="PS51750"/>
    </source>
</evidence>
<dbReference type="InterPro" id="IPR003497">
    <property type="entry name" value="BRO_N_domain"/>
</dbReference>
<name>A0AAC9X0E9_ACEPA</name>
<dbReference type="Proteomes" id="UP000196816">
    <property type="component" value="Chromosome"/>
</dbReference>
<dbReference type="SMART" id="SM01040">
    <property type="entry name" value="Bro-N"/>
    <property type="match status" value="1"/>
</dbReference>
<organism evidence="2 3">
    <name type="scientific">Acetobacter pasteurianus subsp. pasteurianus</name>
    <dbReference type="NCBI Taxonomy" id="481145"/>
    <lineage>
        <taxon>Bacteria</taxon>
        <taxon>Pseudomonadati</taxon>
        <taxon>Pseudomonadota</taxon>
        <taxon>Alphaproteobacteria</taxon>
        <taxon>Acetobacterales</taxon>
        <taxon>Acetobacteraceae</taxon>
        <taxon>Acetobacter</taxon>
    </lineage>
</organism>
<dbReference type="EMBL" id="CP021922">
    <property type="protein sequence ID" value="ASC05166.1"/>
    <property type="molecule type" value="Genomic_DNA"/>
</dbReference>
<evidence type="ECO:0000313" key="3">
    <source>
        <dbReference type="Proteomes" id="UP000196816"/>
    </source>
</evidence>
<dbReference type="AlphaFoldDB" id="A0AAC9X0E9"/>
<dbReference type="PANTHER" id="PTHR36180:SF2">
    <property type="entry name" value="BRO FAMILY PROTEIN"/>
    <property type="match status" value="1"/>
</dbReference>
<reference evidence="2 3" key="1">
    <citation type="submission" date="2017-06" db="EMBL/GenBank/DDBJ databases">
        <title>Genome sequence of Acetobacter pasteurianus subsp. pasteurianus strain SRCM101468.</title>
        <authorList>
            <person name="Cho S.H."/>
        </authorList>
    </citation>
    <scope>NUCLEOTIDE SEQUENCE [LARGE SCALE GENOMIC DNA]</scope>
    <source>
        <strain evidence="2 3">SRCM101468</strain>
    </source>
</reference>
<dbReference type="Pfam" id="PF02498">
    <property type="entry name" value="Bro-N"/>
    <property type="match status" value="1"/>
</dbReference>
<dbReference type="PANTHER" id="PTHR36180">
    <property type="entry name" value="DNA-BINDING PROTEIN-RELATED-RELATED"/>
    <property type="match status" value="1"/>
</dbReference>
<dbReference type="RefSeq" id="WP_088364689.1">
    <property type="nucleotide sequence ID" value="NZ_CP021922.1"/>
</dbReference>
<proteinExistence type="predicted"/>
<gene>
    <name evidence="2" type="ORF">S101468_00899</name>
</gene>